<feature type="transmembrane region" description="Helical" evidence="7">
    <location>
        <begin position="7"/>
        <end position="28"/>
    </location>
</feature>
<feature type="transmembrane region" description="Helical" evidence="7">
    <location>
        <begin position="194"/>
        <end position="215"/>
    </location>
</feature>
<dbReference type="GO" id="GO:0005886">
    <property type="term" value="C:plasma membrane"/>
    <property type="evidence" value="ECO:0007669"/>
    <property type="project" value="UniProtKB-SubCell"/>
</dbReference>
<keyword evidence="4 7" id="KW-0812">Transmembrane</keyword>
<dbReference type="PANTHER" id="PTHR30193:SF41">
    <property type="entry name" value="DIACETYLCHITOBIOSE UPTAKE SYSTEM PERMEASE PROTEIN NGCF"/>
    <property type="match status" value="1"/>
</dbReference>
<gene>
    <name evidence="9" type="ORF">AC625_02090</name>
</gene>
<dbReference type="SUPFAM" id="SSF160964">
    <property type="entry name" value="MalF N-terminal region-like"/>
    <property type="match status" value="1"/>
</dbReference>
<evidence type="ECO:0000256" key="2">
    <source>
        <dbReference type="ARBA" id="ARBA00022448"/>
    </source>
</evidence>
<dbReference type="InterPro" id="IPR000515">
    <property type="entry name" value="MetI-like"/>
</dbReference>
<reference evidence="10" key="1">
    <citation type="submission" date="2015-07" db="EMBL/GenBank/DDBJ databases">
        <title>Genome sequencing project for genomic taxonomy and phylogenomics of Bacillus-like bacteria.</title>
        <authorList>
            <person name="Liu B."/>
            <person name="Wang J."/>
            <person name="Zhu Y."/>
            <person name="Liu G."/>
            <person name="Chen Q."/>
            <person name="Chen Z."/>
            <person name="Lan J."/>
            <person name="Che J."/>
            <person name="Ge C."/>
            <person name="Shi H."/>
            <person name="Pan Z."/>
            <person name="Liu X."/>
        </authorList>
    </citation>
    <scope>NUCLEOTIDE SEQUENCE [LARGE SCALE GENOMIC DNA]</scope>
    <source>
        <strain evidence="10">FJAT-27997</strain>
    </source>
</reference>
<evidence type="ECO:0000313" key="9">
    <source>
        <dbReference type="EMBL" id="KMY48451.1"/>
    </source>
</evidence>
<evidence type="ECO:0000256" key="5">
    <source>
        <dbReference type="ARBA" id="ARBA00022989"/>
    </source>
</evidence>
<dbReference type="SUPFAM" id="SSF161098">
    <property type="entry name" value="MetI-like"/>
    <property type="match status" value="1"/>
</dbReference>
<feature type="transmembrane region" description="Helical" evidence="7">
    <location>
        <begin position="64"/>
        <end position="90"/>
    </location>
</feature>
<feature type="domain" description="ABC transmembrane type-1" evidence="8">
    <location>
        <begin position="65"/>
        <end position="275"/>
    </location>
</feature>
<name>A0A0K9GPC1_9BACI</name>
<dbReference type="RefSeq" id="WP_049679775.1">
    <property type="nucleotide sequence ID" value="NZ_LFZW01000001.1"/>
</dbReference>
<dbReference type="PATRIC" id="fig|1679170.3.peg.407"/>
<accession>A0A0K9GPC1</accession>
<evidence type="ECO:0000313" key="10">
    <source>
        <dbReference type="Proteomes" id="UP000037146"/>
    </source>
</evidence>
<comment type="subcellular location">
    <subcellularLocation>
        <location evidence="1 7">Cell membrane</location>
        <topology evidence="1 7">Multi-pass membrane protein</topology>
    </subcellularLocation>
</comment>
<comment type="similarity">
    <text evidence="7">Belongs to the binding-protein-dependent transport system permease family.</text>
</comment>
<evidence type="ECO:0000259" key="8">
    <source>
        <dbReference type="PROSITE" id="PS50928"/>
    </source>
</evidence>
<organism evidence="9 10">
    <name type="scientific">Peribacillus loiseleuriae</name>
    <dbReference type="NCBI Taxonomy" id="1679170"/>
    <lineage>
        <taxon>Bacteria</taxon>
        <taxon>Bacillati</taxon>
        <taxon>Bacillota</taxon>
        <taxon>Bacilli</taxon>
        <taxon>Bacillales</taxon>
        <taxon>Bacillaceae</taxon>
        <taxon>Peribacillus</taxon>
    </lineage>
</organism>
<dbReference type="InterPro" id="IPR035906">
    <property type="entry name" value="MetI-like_sf"/>
</dbReference>
<comment type="caution">
    <text evidence="9">The sequence shown here is derived from an EMBL/GenBank/DDBJ whole genome shotgun (WGS) entry which is preliminary data.</text>
</comment>
<keyword evidence="10" id="KW-1185">Reference proteome</keyword>
<feature type="transmembrane region" description="Helical" evidence="7">
    <location>
        <begin position="261"/>
        <end position="278"/>
    </location>
</feature>
<dbReference type="Pfam" id="PF00528">
    <property type="entry name" value="BPD_transp_1"/>
    <property type="match status" value="1"/>
</dbReference>
<dbReference type="CDD" id="cd06261">
    <property type="entry name" value="TM_PBP2"/>
    <property type="match status" value="1"/>
</dbReference>
<dbReference type="Gene3D" id="1.10.3720.10">
    <property type="entry name" value="MetI-like"/>
    <property type="match status" value="1"/>
</dbReference>
<dbReference type="InterPro" id="IPR051393">
    <property type="entry name" value="ABC_transporter_permease"/>
</dbReference>
<dbReference type="GO" id="GO:0055085">
    <property type="term" value="P:transmembrane transport"/>
    <property type="evidence" value="ECO:0007669"/>
    <property type="project" value="InterPro"/>
</dbReference>
<dbReference type="PANTHER" id="PTHR30193">
    <property type="entry name" value="ABC TRANSPORTER PERMEASE PROTEIN"/>
    <property type="match status" value="1"/>
</dbReference>
<dbReference type="STRING" id="1679170.AC625_02090"/>
<dbReference type="EMBL" id="LFZW01000001">
    <property type="protein sequence ID" value="KMY48451.1"/>
    <property type="molecule type" value="Genomic_DNA"/>
</dbReference>
<keyword evidence="2 7" id="KW-0813">Transport</keyword>
<dbReference type="AlphaFoldDB" id="A0A0K9GPC1"/>
<keyword evidence="6 7" id="KW-0472">Membrane</keyword>
<evidence type="ECO:0000256" key="3">
    <source>
        <dbReference type="ARBA" id="ARBA00022475"/>
    </source>
</evidence>
<keyword evidence="5 7" id="KW-1133">Transmembrane helix</keyword>
<evidence type="ECO:0000256" key="1">
    <source>
        <dbReference type="ARBA" id="ARBA00004651"/>
    </source>
</evidence>
<dbReference type="Proteomes" id="UP000037146">
    <property type="component" value="Unassembled WGS sequence"/>
</dbReference>
<evidence type="ECO:0000256" key="6">
    <source>
        <dbReference type="ARBA" id="ARBA00023136"/>
    </source>
</evidence>
<sequence length="286" mass="32282">MKNRDLSFWLFLAPVLVAILIVVIYPLLTGLYYSFTNWDGLRISKFVGLDNYIKLFHDKEFGDAFWFTIKFSIAAIIVINIIGLGLALIVTQHIKTSSFLRTVFFMPNLIGGLILGFIWQFIFTKAFASIGESIGIEGLQGWLSTTETGFWGLVILTSWQMAGYVMIIYIAYLQSVPEELIEASQIDGANRFQRFRNITVPMIAPAFTVSLFLTLSNSFKMYDQNLSLTNGGPFNSTQMVAMDIVKTAFTENSMAYAQSKAMIFFVTVAAISLLQVYYNKKKEVEL</sequence>
<evidence type="ECO:0000256" key="4">
    <source>
        <dbReference type="ARBA" id="ARBA00022692"/>
    </source>
</evidence>
<evidence type="ECO:0000256" key="7">
    <source>
        <dbReference type="RuleBase" id="RU363032"/>
    </source>
</evidence>
<feature type="transmembrane region" description="Helical" evidence="7">
    <location>
        <begin position="150"/>
        <end position="173"/>
    </location>
</feature>
<dbReference type="OrthoDB" id="9786413at2"/>
<dbReference type="PROSITE" id="PS50928">
    <property type="entry name" value="ABC_TM1"/>
    <property type="match status" value="1"/>
</dbReference>
<proteinExistence type="inferred from homology"/>
<keyword evidence="3" id="KW-1003">Cell membrane</keyword>
<feature type="transmembrane region" description="Helical" evidence="7">
    <location>
        <begin position="102"/>
        <end position="122"/>
    </location>
</feature>
<protein>
    <submittedName>
        <fullName evidence="9">ABC transporter permease</fullName>
    </submittedName>
</protein>